<proteinExistence type="predicted"/>
<reference evidence="1" key="1">
    <citation type="submission" date="2019-04" db="EMBL/GenBank/DDBJ databases">
        <title>Microbes associate with the intestines of laboratory mice.</title>
        <authorList>
            <person name="Navarre W."/>
            <person name="Wong E."/>
            <person name="Huang K."/>
            <person name="Tropini C."/>
            <person name="Ng K."/>
            <person name="Yu B."/>
        </authorList>
    </citation>
    <scope>NUCLEOTIDE SEQUENCE</scope>
    <source>
        <strain evidence="1">NM01_1-7b</strain>
    </source>
</reference>
<organism evidence="1 2">
    <name type="scientific">Petralouisia muris</name>
    <dbReference type="NCBI Taxonomy" id="3032872"/>
    <lineage>
        <taxon>Bacteria</taxon>
        <taxon>Bacillati</taxon>
        <taxon>Bacillota</taxon>
        <taxon>Clostridia</taxon>
        <taxon>Lachnospirales</taxon>
        <taxon>Lachnospiraceae</taxon>
        <taxon>Petralouisia</taxon>
    </lineage>
</organism>
<evidence type="ECO:0000313" key="2">
    <source>
        <dbReference type="Proteomes" id="UP000304953"/>
    </source>
</evidence>
<accession>A0AC61RN66</accession>
<comment type="caution">
    <text evidence="1">The sequence shown here is derived from an EMBL/GenBank/DDBJ whole genome shotgun (WGS) entry which is preliminary data.</text>
</comment>
<dbReference type="Proteomes" id="UP000304953">
    <property type="component" value="Unassembled WGS sequence"/>
</dbReference>
<keyword evidence="2" id="KW-1185">Reference proteome</keyword>
<dbReference type="EMBL" id="SRYA01000110">
    <property type="protein sequence ID" value="TGY87717.1"/>
    <property type="molecule type" value="Genomic_DNA"/>
</dbReference>
<evidence type="ECO:0000313" key="1">
    <source>
        <dbReference type="EMBL" id="TGY87717.1"/>
    </source>
</evidence>
<protein>
    <submittedName>
        <fullName evidence="1">Uncharacterized protein</fullName>
    </submittedName>
</protein>
<gene>
    <name evidence="1" type="ORF">E5329_26430</name>
</gene>
<name>A0AC61RN66_9FIRM</name>
<sequence>MARLECNVISYVLQRAVDITVVIPSVTIPESLEGPDKRPSHVIKEKYPVLYLLHGMGNNHATWCSYSNIEMFAEERNIAVVMLSGENKFYRTVPGGDDYYRFVEEELPEFITSMFPVSPLPEHTYIAGLSMGGAGALMHGIGNPDKFCAIGAFSAAIHEDKNEWGVPDSNEWGLPDPRKAVEQAIEEGKKIPRIYSACGENDTLYQDNLSFKEFLSERNVDITWVPAAGFGHEWRFWNEQVEAFLDWIPRSDGYGALGKRKI</sequence>